<dbReference type="Proteomes" id="UP000249700">
    <property type="component" value="Unassembled WGS sequence"/>
</dbReference>
<keyword evidence="1" id="KW-1133">Transmembrane helix</keyword>
<comment type="caution">
    <text evidence="2">The sequence shown here is derived from an EMBL/GenBank/DDBJ whole genome shotgun (WGS) entry which is preliminary data.</text>
</comment>
<dbReference type="AlphaFoldDB" id="A0A328XMP8"/>
<organism evidence="2 3">
    <name type="scientific">Onishia taeanensis</name>
    <dbReference type="NCBI Taxonomy" id="284577"/>
    <lineage>
        <taxon>Bacteria</taxon>
        <taxon>Pseudomonadati</taxon>
        <taxon>Pseudomonadota</taxon>
        <taxon>Gammaproteobacteria</taxon>
        <taxon>Oceanospirillales</taxon>
        <taxon>Halomonadaceae</taxon>
        <taxon>Onishia</taxon>
    </lineage>
</organism>
<name>A0A328XMP8_9GAMM</name>
<accession>A0A328XMP8</accession>
<feature type="transmembrane region" description="Helical" evidence="1">
    <location>
        <begin position="68"/>
        <end position="90"/>
    </location>
</feature>
<reference evidence="2 3" key="1">
    <citation type="submission" date="2018-06" db="EMBL/GenBank/DDBJ databases">
        <title>Comparative analysis of microorganisms from saline springs in Andes Mountain Range, Colombia.</title>
        <authorList>
            <person name="Rubin E."/>
        </authorList>
    </citation>
    <scope>NUCLEOTIDE SEQUENCE [LARGE SCALE GENOMIC DNA]</scope>
    <source>
        <strain evidence="2 3">USBA-857</strain>
    </source>
</reference>
<dbReference type="EMBL" id="QLSX01000007">
    <property type="protein sequence ID" value="RAR60238.1"/>
    <property type="molecule type" value="Genomic_DNA"/>
</dbReference>
<evidence type="ECO:0008006" key="4">
    <source>
        <dbReference type="Google" id="ProtNLM"/>
    </source>
</evidence>
<dbReference type="OrthoDB" id="6182972at2"/>
<protein>
    <recommendedName>
        <fullName evidence="4">Transmembrane protein</fullName>
    </recommendedName>
</protein>
<keyword evidence="1" id="KW-0812">Transmembrane</keyword>
<feature type="transmembrane region" description="Helical" evidence="1">
    <location>
        <begin position="12"/>
        <end position="29"/>
    </location>
</feature>
<dbReference type="RefSeq" id="WP_112055231.1">
    <property type="nucleotide sequence ID" value="NZ_QLSX01000007.1"/>
</dbReference>
<gene>
    <name evidence="2" type="ORF">BCL93_10742</name>
</gene>
<feature type="transmembrane region" description="Helical" evidence="1">
    <location>
        <begin position="35"/>
        <end position="56"/>
    </location>
</feature>
<proteinExistence type="predicted"/>
<evidence type="ECO:0000256" key="1">
    <source>
        <dbReference type="SAM" id="Phobius"/>
    </source>
</evidence>
<sequence length="123" mass="13075">MNASATPERFSVMTGLILVMLASLPRYALEGHETRLTLLLMAAGVVAVAASFHWRMLEGSAKRQLPGLLKRLLACLLGGGLAIAVWQLISLGGVDAILLLSHGAALGLLIHVVSLLWRRPATD</sequence>
<evidence type="ECO:0000313" key="2">
    <source>
        <dbReference type="EMBL" id="RAR60238.1"/>
    </source>
</evidence>
<evidence type="ECO:0000313" key="3">
    <source>
        <dbReference type="Proteomes" id="UP000249700"/>
    </source>
</evidence>
<feature type="transmembrane region" description="Helical" evidence="1">
    <location>
        <begin position="96"/>
        <end position="117"/>
    </location>
</feature>
<keyword evidence="1" id="KW-0472">Membrane</keyword>